<dbReference type="AlphaFoldDB" id="A0A1T4RF11"/>
<dbReference type="PROSITE" id="PS00769">
    <property type="entry name" value="TRANSTHYRETIN_2"/>
    <property type="match status" value="1"/>
</dbReference>
<dbReference type="InterPro" id="IPR051829">
    <property type="entry name" value="Multiheme_Cytochr_ET"/>
</dbReference>
<organism evidence="4 5">
    <name type="scientific">Carboxydocella sporoproducens DSM 16521</name>
    <dbReference type="NCBI Taxonomy" id="1121270"/>
    <lineage>
        <taxon>Bacteria</taxon>
        <taxon>Bacillati</taxon>
        <taxon>Bacillota</taxon>
        <taxon>Clostridia</taxon>
        <taxon>Eubacteriales</taxon>
        <taxon>Clostridiales Family XVI. Incertae Sedis</taxon>
        <taxon>Carboxydocella</taxon>
    </lineage>
</organism>
<dbReference type="Gene3D" id="2.60.40.10">
    <property type="entry name" value="Immunoglobulins"/>
    <property type="match status" value="3"/>
</dbReference>
<dbReference type="SUPFAM" id="SSF48695">
    <property type="entry name" value="Multiheme cytochromes"/>
    <property type="match status" value="1"/>
</dbReference>
<evidence type="ECO:0000313" key="5">
    <source>
        <dbReference type="Proteomes" id="UP000189933"/>
    </source>
</evidence>
<dbReference type="InterPro" id="IPR013783">
    <property type="entry name" value="Ig-like_fold"/>
</dbReference>
<evidence type="ECO:0000259" key="3">
    <source>
        <dbReference type="Pfam" id="PF01833"/>
    </source>
</evidence>
<keyword evidence="1 2" id="KW-0732">Signal</keyword>
<evidence type="ECO:0000256" key="2">
    <source>
        <dbReference type="SAM" id="SignalP"/>
    </source>
</evidence>
<dbReference type="OrthoDB" id="9807368at2"/>
<dbReference type="InterPro" id="IPR014756">
    <property type="entry name" value="Ig_E-set"/>
</dbReference>
<dbReference type="RefSeq" id="WP_078666111.1">
    <property type="nucleotide sequence ID" value="NZ_FUXM01000029.1"/>
</dbReference>
<dbReference type="EMBL" id="FUXM01000029">
    <property type="protein sequence ID" value="SKA14620.1"/>
    <property type="molecule type" value="Genomic_DNA"/>
</dbReference>
<accession>A0A1T4RF11</accession>
<evidence type="ECO:0000256" key="1">
    <source>
        <dbReference type="ARBA" id="ARBA00022729"/>
    </source>
</evidence>
<feature type="domain" description="IPT/TIG" evidence="3">
    <location>
        <begin position="334"/>
        <end position="406"/>
    </location>
</feature>
<dbReference type="InterPro" id="IPR036280">
    <property type="entry name" value="Multihaem_cyt_sf"/>
</dbReference>
<name>A0A1T4RF11_9FIRM</name>
<feature type="signal peptide" evidence="2">
    <location>
        <begin position="1"/>
        <end position="24"/>
    </location>
</feature>
<keyword evidence="5" id="KW-1185">Reference proteome</keyword>
<dbReference type="Proteomes" id="UP000189933">
    <property type="component" value="Unassembled WGS sequence"/>
</dbReference>
<protein>
    <submittedName>
        <fullName evidence="4">IPT/TIG domain-containing protein</fullName>
    </submittedName>
</protein>
<gene>
    <name evidence="4" type="ORF">SAMN02745885_02089</name>
</gene>
<dbReference type="Gene3D" id="1.10.1130.10">
    <property type="entry name" value="Flavocytochrome C3, Chain A"/>
    <property type="match status" value="1"/>
</dbReference>
<proteinExistence type="predicted"/>
<dbReference type="InterPro" id="IPR002909">
    <property type="entry name" value="IPT_dom"/>
</dbReference>
<evidence type="ECO:0000313" key="4">
    <source>
        <dbReference type="EMBL" id="SKA14620.1"/>
    </source>
</evidence>
<dbReference type="InterPro" id="IPR023419">
    <property type="entry name" value="Transthyretin_CS"/>
</dbReference>
<sequence>MRKGWILLLMTALLLVIGSGTALAAAFTMPYVPQNEGLYDTTWEFLSRPDCEQCHGSNLADRHHSIDFVKIEGNCYRCHGFENGTIQPVPRECTTCHTESPHHKTVDAIEGRCTACHDPNVVSDFGSKPLPTYDASLITPAIADCRNCHATNASADLPKPIFKPGPVDDPSENSTHHYVANAGIDCAKCHFGNVSAPVRDCEQCHDIGTLHTIKGHTVDETGNMLVERCQGCHSNLIAEMAPPQPVAVPTIDSFDIYEGPILAKVTVTGTNFGEFIKGYSKVMFGNAEAPIDYWTDNQVVFTVPMVNSGKYNVRLVNMKGESPQYRVFTVWARPQINNIAPADVVYKAGGEVTITGKNFLVPAVDSVKLSYGATQIPVEFTVVDNNTIKFTVPTTLSPGSYSVRVSSPAGEASGAIGGTNILNVWGVPYLGSISPTTAKVGWTISAIGYNFGAQQGASQILVDGVPVPATFWSSTKIQFKVPAGLTVGYHKVKIKTFGGVTAEKTFKVY</sequence>
<feature type="domain" description="IPT/TIG" evidence="3">
    <location>
        <begin position="249"/>
        <end position="323"/>
    </location>
</feature>
<dbReference type="Pfam" id="PF01833">
    <property type="entry name" value="TIG"/>
    <property type="match status" value="3"/>
</dbReference>
<feature type="domain" description="IPT/TIG" evidence="3">
    <location>
        <begin position="428"/>
        <end position="506"/>
    </location>
</feature>
<dbReference type="PANTHER" id="PTHR35038">
    <property type="entry name" value="DISSIMILATORY SULFITE REDUCTASE SIRA"/>
    <property type="match status" value="1"/>
</dbReference>
<reference evidence="5" key="1">
    <citation type="submission" date="2017-02" db="EMBL/GenBank/DDBJ databases">
        <authorList>
            <person name="Varghese N."/>
            <person name="Submissions S."/>
        </authorList>
    </citation>
    <scope>NUCLEOTIDE SEQUENCE [LARGE SCALE GENOMIC DNA]</scope>
    <source>
        <strain evidence="5">DSM 16521</strain>
    </source>
</reference>
<dbReference type="SUPFAM" id="SSF81296">
    <property type="entry name" value="E set domains"/>
    <property type="match status" value="3"/>
</dbReference>
<feature type="chain" id="PRO_5012323533" evidence="2">
    <location>
        <begin position="25"/>
        <end position="509"/>
    </location>
</feature>